<evidence type="ECO:0000313" key="1">
    <source>
        <dbReference type="EMBL" id="MFB9778757.1"/>
    </source>
</evidence>
<reference evidence="1 2" key="1">
    <citation type="submission" date="2024-09" db="EMBL/GenBank/DDBJ databases">
        <authorList>
            <person name="Sun Q."/>
            <person name="Mori K."/>
        </authorList>
    </citation>
    <scope>NUCLEOTIDE SEQUENCE [LARGE SCALE GENOMIC DNA]</scope>
    <source>
        <strain evidence="1 2">JCM 11411</strain>
    </source>
</reference>
<evidence type="ECO:0000313" key="2">
    <source>
        <dbReference type="Proteomes" id="UP001589587"/>
    </source>
</evidence>
<dbReference type="RefSeq" id="WP_378373894.1">
    <property type="nucleotide sequence ID" value="NZ_JBHMAS010000003.1"/>
</dbReference>
<comment type="caution">
    <text evidence="1">The sequence shown here is derived from an EMBL/GenBank/DDBJ whole genome shotgun (WGS) entry which is preliminary data.</text>
</comment>
<organism evidence="1 2">
    <name type="scientific">Rhodococcus baikonurensis</name>
    <dbReference type="NCBI Taxonomy" id="172041"/>
    <lineage>
        <taxon>Bacteria</taxon>
        <taxon>Bacillati</taxon>
        <taxon>Actinomycetota</taxon>
        <taxon>Actinomycetes</taxon>
        <taxon>Mycobacteriales</taxon>
        <taxon>Nocardiaceae</taxon>
        <taxon>Rhodococcus</taxon>
        <taxon>Rhodococcus erythropolis group</taxon>
    </lineage>
</organism>
<proteinExistence type="predicted"/>
<gene>
    <name evidence="1" type="ORF">ACFFQ6_03640</name>
</gene>
<dbReference type="EMBL" id="JBHMAS010000003">
    <property type="protein sequence ID" value="MFB9778757.1"/>
    <property type="molecule type" value="Genomic_DNA"/>
</dbReference>
<protein>
    <submittedName>
        <fullName evidence="1">Uncharacterized protein</fullName>
    </submittedName>
</protein>
<accession>A0ABV5XAP6</accession>
<keyword evidence="2" id="KW-1185">Reference proteome</keyword>
<sequence>MSVDLTDAAHRTNRIRLSAFHEQLNSAIVQRFTTESASAHDNFRDSAASFAQLSLTEPWRYVEFQSNSPVLTAMV</sequence>
<name>A0ABV5XAP6_9NOCA</name>
<dbReference type="Proteomes" id="UP001589587">
    <property type="component" value="Unassembled WGS sequence"/>
</dbReference>